<dbReference type="GO" id="GO:0016740">
    <property type="term" value="F:transferase activity"/>
    <property type="evidence" value="ECO:0007669"/>
    <property type="project" value="UniProtKB-KW"/>
</dbReference>
<dbReference type="SUPFAM" id="SSF89796">
    <property type="entry name" value="CoA-transferase family III (CaiB/BaiF)"/>
    <property type="match status" value="1"/>
</dbReference>
<comment type="similarity">
    <text evidence="1">Belongs to the CoA-transferase III family.</text>
</comment>
<name>A0A6I4M9S3_9ACTN</name>
<evidence type="ECO:0000313" key="4">
    <source>
        <dbReference type="Proteomes" id="UP000462055"/>
    </source>
</evidence>
<dbReference type="InterPro" id="IPR044855">
    <property type="entry name" value="CoA-Trfase_III_dom3_sf"/>
</dbReference>
<evidence type="ECO:0000256" key="2">
    <source>
        <dbReference type="ARBA" id="ARBA00022679"/>
    </source>
</evidence>
<dbReference type="Proteomes" id="UP000462055">
    <property type="component" value="Unassembled WGS sequence"/>
</dbReference>
<comment type="caution">
    <text evidence="3">The sequence shown here is derived from an EMBL/GenBank/DDBJ whole genome shotgun (WGS) entry which is preliminary data.</text>
</comment>
<dbReference type="InterPro" id="IPR003673">
    <property type="entry name" value="CoA-Trfase_fam_III"/>
</dbReference>
<sequence>MPEARGPLDGVRVVEAATLAAGPTVATTLGEFGAEVIKVEPPGAGDPMRTWGDRRDGIGLVWKSIGRNKKCVTLDLRGPAGRRLLHRLLDVSDVLVVGNRPSTLARWGIDFDSVHAAHPHVVVAHITGYGRGGPKSDRPGYGTLAEAMSGFAHVTGPADGPPTLPPFMLADGVAGLTAACAVMMALYHRDVHGADGQLVDVSLLEPLARLIESATLAYDQLGTVKARTGNRLDASAPRNAYRTRDGRWLAISSASPSIAVRVFRAIGRPDLAEHPGYVDPVRRQERAAEVDELVAAWVARRTLAEAMAVFEDAEVTAAPVYDAPALLADEHLRARGTFRAVDDPDLGRMTVQAPVPRLSATPGRVEHLGRPLGADNDRVYRELLGLGAAEIEDLREEGVI</sequence>
<dbReference type="Gene3D" id="3.40.50.10540">
    <property type="entry name" value="Crotonobetainyl-coa:carnitine coa-transferase, domain 1"/>
    <property type="match status" value="1"/>
</dbReference>
<dbReference type="Gene3D" id="3.30.1540.10">
    <property type="entry name" value="formyl-coa transferase, domain 3"/>
    <property type="match status" value="1"/>
</dbReference>
<dbReference type="EMBL" id="WBMS02000014">
    <property type="protein sequence ID" value="MWA02472.1"/>
    <property type="molecule type" value="Genomic_DNA"/>
</dbReference>
<dbReference type="AlphaFoldDB" id="A0A6I4M9S3"/>
<evidence type="ECO:0000256" key="1">
    <source>
        <dbReference type="ARBA" id="ARBA00008383"/>
    </source>
</evidence>
<dbReference type="InterPro" id="IPR050509">
    <property type="entry name" value="CoA-transferase_III"/>
</dbReference>
<dbReference type="InterPro" id="IPR023606">
    <property type="entry name" value="CoA-Trfase_III_dom_1_sf"/>
</dbReference>
<keyword evidence="4" id="KW-1185">Reference proteome</keyword>
<dbReference type="PANTHER" id="PTHR48228:SF6">
    <property type="entry name" value="L-CARNITINE COA-TRANSFERASE"/>
    <property type="match status" value="1"/>
</dbReference>
<gene>
    <name evidence="3" type="ORF">F8568_019265</name>
</gene>
<keyword evidence="2 3" id="KW-0808">Transferase</keyword>
<dbReference type="PANTHER" id="PTHR48228">
    <property type="entry name" value="SUCCINYL-COA--D-CITRAMALATE COA-TRANSFERASE"/>
    <property type="match status" value="1"/>
</dbReference>
<organism evidence="3 4">
    <name type="scientific">Actinomadura physcomitrii</name>
    <dbReference type="NCBI Taxonomy" id="2650748"/>
    <lineage>
        <taxon>Bacteria</taxon>
        <taxon>Bacillati</taxon>
        <taxon>Actinomycetota</taxon>
        <taxon>Actinomycetes</taxon>
        <taxon>Streptosporangiales</taxon>
        <taxon>Thermomonosporaceae</taxon>
        <taxon>Actinomadura</taxon>
    </lineage>
</organism>
<accession>A0A6I4M9S3</accession>
<evidence type="ECO:0000313" key="3">
    <source>
        <dbReference type="EMBL" id="MWA02472.1"/>
    </source>
</evidence>
<protein>
    <submittedName>
        <fullName evidence="3">CoA transferase</fullName>
    </submittedName>
</protein>
<dbReference type="Pfam" id="PF02515">
    <property type="entry name" value="CoA_transf_3"/>
    <property type="match status" value="1"/>
</dbReference>
<proteinExistence type="inferred from homology"/>
<reference evidence="3" key="1">
    <citation type="submission" date="2019-12" db="EMBL/GenBank/DDBJ databases">
        <title>Actinomadura physcomitrii sp. nov., a novel actinomycete isolated from moss [Physcomitrium sphaericum (Ludw) Fuernr].</title>
        <authorList>
            <person name="Zhuang X."/>
        </authorList>
    </citation>
    <scope>NUCLEOTIDE SEQUENCE [LARGE SCALE GENOMIC DNA]</scope>
    <source>
        <strain evidence="3">LD22</strain>
    </source>
</reference>